<name>A0ABU9C8P6_9BURK</name>
<sequence length="548" mass="58535">MSASYGWRTGWHTQGPSDPAGSWWALGLGFLVLAWVSILLSRQPGSVASLWLANGWAIAWLSTRLQGGQGGQGRGVQVALALAAVALANLLANLASGDAFLDTLVFLPANVLAVAVAAWSLSGGRAWRMLQQGPRAFMSGLWRGALLPAVVGTLLGTMAFCSTSTSALSWQDVALTWFEGDLIGNVVTLPLALCVLTIPRAELLRVWVRPGTLALLLLCTAATLVAGAWLPMPFAYMAVPLLAAASLSPFPVLALATFVTALTVGLATALGWFVPPPISASWESLFINLPLVLTLLPVLMLGISIEDQRRQRAELQSSLQQLSRAHEGLQAFARMAAHDLREPVNTIASFSQLLQQDEAGRLAPRSAQFLSHVQDAAVRMRRLLDSLLDHARLDRDATEPVTLVPLDDVLNQALDSLAARVRETGLQVQRQALPQVLGRRSLLVLLFQNLLSRAMKAGLAGEPPRVAVQVLLTPGRLIISVRDHGLALPPDVLAEGELDASLALCRHAVEVHGGSMWLDADVAEGSRVCIALPQNQDFAAEATMESHP</sequence>
<evidence type="ECO:0000259" key="7">
    <source>
        <dbReference type="PROSITE" id="PS50109"/>
    </source>
</evidence>
<dbReference type="SUPFAM" id="SSF55874">
    <property type="entry name" value="ATPase domain of HSP90 chaperone/DNA topoisomerase II/histidine kinase"/>
    <property type="match status" value="1"/>
</dbReference>
<keyword evidence="6" id="KW-1133">Transmembrane helix</keyword>
<evidence type="ECO:0000256" key="2">
    <source>
        <dbReference type="ARBA" id="ARBA00012438"/>
    </source>
</evidence>
<feature type="transmembrane region" description="Helical" evidence="6">
    <location>
        <begin position="104"/>
        <end position="124"/>
    </location>
</feature>
<feature type="transmembrane region" description="Helical" evidence="6">
    <location>
        <begin position="213"/>
        <end position="232"/>
    </location>
</feature>
<feature type="transmembrane region" description="Helical" evidence="6">
    <location>
        <begin position="252"/>
        <end position="273"/>
    </location>
</feature>
<dbReference type="EMBL" id="JBBUTI010000012">
    <property type="protein sequence ID" value="MEK8048006.1"/>
    <property type="molecule type" value="Genomic_DNA"/>
</dbReference>
<protein>
    <recommendedName>
        <fullName evidence="2">histidine kinase</fullName>
        <ecNumber evidence="2">2.7.13.3</ecNumber>
    </recommendedName>
</protein>
<dbReference type="Gene3D" id="1.10.287.130">
    <property type="match status" value="1"/>
</dbReference>
<feature type="domain" description="Histidine kinase" evidence="7">
    <location>
        <begin position="335"/>
        <end position="536"/>
    </location>
</feature>
<dbReference type="InterPro" id="IPR003661">
    <property type="entry name" value="HisK_dim/P_dom"/>
</dbReference>
<keyword evidence="9" id="KW-1185">Reference proteome</keyword>
<dbReference type="PANTHER" id="PTHR43304">
    <property type="entry name" value="PHYTOCHROME-LIKE PROTEIN CPH1"/>
    <property type="match status" value="1"/>
</dbReference>
<comment type="caution">
    <text evidence="8">The sequence shown here is derived from an EMBL/GenBank/DDBJ whole genome shotgun (WGS) entry which is preliminary data.</text>
</comment>
<dbReference type="SUPFAM" id="SSF47384">
    <property type="entry name" value="Homodimeric domain of signal transducing histidine kinase"/>
    <property type="match status" value="1"/>
</dbReference>
<evidence type="ECO:0000256" key="1">
    <source>
        <dbReference type="ARBA" id="ARBA00000085"/>
    </source>
</evidence>
<dbReference type="Pfam" id="PF00512">
    <property type="entry name" value="HisKA"/>
    <property type="match status" value="1"/>
</dbReference>
<dbReference type="PANTHER" id="PTHR43304:SF1">
    <property type="entry name" value="PAC DOMAIN-CONTAINING PROTEIN"/>
    <property type="match status" value="1"/>
</dbReference>
<dbReference type="PROSITE" id="PS50109">
    <property type="entry name" value="HIS_KIN"/>
    <property type="match status" value="1"/>
</dbReference>
<dbReference type="Proteomes" id="UP001379945">
    <property type="component" value="Unassembled WGS sequence"/>
</dbReference>
<dbReference type="GO" id="GO:0016301">
    <property type="term" value="F:kinase activity"/>
    <property type="evidence" value="ECO:0007669"/>
    <property type="project" value="UniProtKB-KW"/>
</dbReference>
<feature type="transmembrane region" description="Helical" evidence="6">
    <location>
        <begin position="75"/>
        <end position="92"/>
    </location>
</feature>
<evidence type="ECO:0000313" key="8">
    <source>
        <dbReference type="EMBL" id="MEK8048006.1"/>
    </source>
</evidence>
<comment type="catalytic activity">
    <reaction evidence="1">
        <text>ATP + protein L-histidine = ADP + protein N-phospho-L-histidine.</text>
        <dbReference type="EC" id="2.7.13.3"/>
    </reaction>
</comment>
<evidence type="ECO:0000313" key="9">
    <source>
        <dbReference type="Proteomes" id="UP001379945"/>
    </source>
</evidence>
<dbReference type="RefSeq" id="WP_341400319.1">
    <property type="nucleotide sequence ID" value="NZ_JBBUTI010000012.1"/>
</dbReference>
<dbReference type="CDD" id="cd00082">
    <property type="entry name" value="HisKA"/>
    <property type="match status" value="1"/>
</dbReference>
<keyword evidence="5 8" id="KW-0418">Kinase</keyword>
<gene>
    <name evidence="8" type="ORF">AACH00_16725</name>
</gene>
<evidence type="ECO:0000256" key="3">
    <source>
        <dbReference type="ARBA" id="ARBA00022553"/>
    </source>
</evidence>
<dbReference type="InterPro" id="IPR052162">
    <property type="entry name" value="Sensor_kinase/Photoreceptor"/>
</dbReference>
<feature type="transmembrane region" description="Helical" evidence="6">
    <location>
        <begin position="145"/>
        <end position="170"/>
    </location>
</feature>
<dbReference type="Gene3D" id="3.30.565.10">
    <property type="entry name" value="Histidine kinase-like ATPase, C-terminal domain"/>
    <property type="match status" value="1"/>
</dbReference>
<dbReference type="InterPro" id="IPR036097">
    <property type="entry name" value="HisK_dim/P_sf"/>
</dbReference>
<keyword evidence="4" id="KW-0808">Transferase</keyword>
<evidence type="ECO:0000256" key="6">
    <source>
        <dbReference type="SAM" id="Phobius"/>
    </source>
</evidence>
<keyword evidence="3" id="KW-0597">Phosphoprotein</keyword>
<keyword evidence="6" id="KW-0812">Transmembrane</keyword>
<feature type="transmembrane region" description="Helical" evidence="6">
    <location>
        <begin position="285"/>
        <end position="305"/>
    </location>
</feature>
<evidence type="ECO:0000256" key="4">
    <source>
        <dbReference type="ARBA" id="ARBA00022679"/>
    </source>
</evidence>
<feature type="transmembrane region" description="Helical" evidence="6">
    <location>
        <begin position="182"/>
        <end position="201"/>
    </location>
</feature>
<dbReference type="SMART" id="SM00388">
    <property type="entry name" value="HisKA"/>
    <property type="match status" value="1"/>
</dbReference>
<dbReference type="EC" id="2.7.13.3" evidence="2"/>
<dbReference type="InterPro" id="IPR036890">
    <property type="entry name" value="HATPase_C_sf"/>
</dbReference>
<accession>A0ABU9C8P6</accession>
<dbReference type="InterPro" id="IPR005467">
    <property type="entry name" value="His_kinase_dom"/>
</dbReference>
<keyword evidence="6" id="KW-0472">Membrane</keyword>
<dbReference type="InterPro" id="IPR003594">
    <property type="entry name" value="HATPase_dom"/>
</dbReference>
<dbReference type="SMART" id="SM00387">
    <property type="entry name" value="HATPase_c"/>
    <property type="match status" value="1"/>
</dbReference>
<dbReference type="Pfam" id="PF02518">
    <property type="entry name" value="HATPase_c"/>
    <property type="match status" value="1"/>
</dbReference>
<feature type="transmembrane region" description="Helical" evidence="6">
    <location>
        <begin position="21"/>
        <end position="40"/>
    </location>
</feature>
<reference evidence="8 9" key="1">
    <citation type="submission" date="2024-04" db="EMBL/GenBank/DDBJ databases">
        <title>Novel species of the genus Ideonella isolated from streams.</title>
        <authorList>
            <person name="Lu H."/>
        </authorList>
    </citation>
    <scope>NUCLEOTIDE SEQUENCE [LARGE SCALE GENOMIC DNA]</scope>
    <source>
        <strain evidence="8 9">LYT19W</strain>
    </source>
</reference>
<evidence type="ECO:0000256" key="5">
    <source>
        <dbReference type="ARBA" id="ARBA00022777"/>
    </source>
</evidence>
<proteinExistence type="predicted"/>
<organism evidence="8 9">
    <name type="scientific">Ideonella margarita</name>
    <dbReference type="NCBI Taxonomy" id="2984191"/>
    <lineage>
        <taxon>Bacteria</taxon>
        <taxon>Pseudomonadati</taxon>
        <taxon>Pseudomonadota</taxon>
        <taxon>Betaproteobacteria</taxon>
        <taxon>Burkholderiales</taxon>
        <taxon>Sphaerotilaceae</taxon>
        <taxon>Ideonella</taxon>
    </lineage>
</organism>